<dbReference type="AlphaFoldDB" id="A0A455T3W9"/>
<dbReference type="PANTHER" id="PTHR45641:SF19">
    <property type="entry name" value="NEPHROCYSTIN-3"/>
    <property type="match status" value="1"/>
</dbReference>
<evidence type="ECO:0000259" key="4">
    <source>
        <dbReference type="PROSITE" id="PS50943"/>
    </source>
</evidence>
<sequence>MSYISAIERGQIQPSIRALEILASRLNVSPAQLLTEGGGGASGQPAARDGRRTLAGESELRLQLLESEIWIHEGELAQATSALHHLIGAILPRQDKARVYYLLALAAFSAGHLSEAERSLTESRQLLADNGPSPLKARILYLSGLVHFSMQNYYLAEFFYNESISISDQITPRDHFLLIRSYFSLGQHYLRRGTPERAIAALEKAVALSESAAVTLAQHPERTYYDLSAGYARHGDYSLALLHAHKALAAQAQRRLSRLKGEITHLLYHARLQSGDEVSRQQALASLEDLLQRTREPLQAASVAFHLAQWYFQHRHQLTEARRYSEQSLSLARAFGDNLIQAEALFLLGQLAYEEGQYELGDQHCREALALFERLHIDRDQLAEYYSTYARLLEGRGAVREAFLHFRRAYEIGQGRTRP</sequence>
<dbReference type="InterPro" id="IPR019734">
    <property type="entry name" value="TPR_rpt"/>
</dbReference>
<dbReference type="SMART" id="SM00028">
    <property type="entry name" value="TPR"/>
    <property type="match status" value="6"/>
</dbReference>
<dbReference type="EMBL" id="AP019377">
    <property type="protein sequence ID" value="BBH94628.1"/>
    <property type="molecule type" value="Genomic_DNA"/>
</dbReference>
<dbReference type="Pfam" id="PF13424">
    <property type="entry name" value="TPR_12"/>
    <property type="match status" value="2"/>
</dbReference>
<evidence type="ECO:0000256" key="2">
    <source>
        <dbReference type="ARBA" id="ARBA00022803"/>
    </source>
</evidence>
<gene>
    <name evidence="5" type="ORF">KTA_28270</name>
</gene>
<accession>A0A455T3W9</accession>
<organism evidence="5">
    <name type="scientific">Thermogemmatispora argillosa</name>
    <dbReference type="NCBI Taxonomy" id="2045280"/>
    <lineage>
        <taxon>Bacteria</taxon>
        <taxon>Bacillati</taxon>
        <taxon>Chloroflexota</taxon>
        <taxon>Ktedonobacteria</taxon>
        <taxon>Thermogemmatisporales</taxon>
        <taxon>Thermogemmatisporaceae</taxon>
        <taxon>Thermogemmatispora</taxon>
    </lineage>
</organism>
<dbReference type="PANTHER" id="PTHR45641">
    <property type="entry name" value="TETRATRICOPEPTIDE REPEAT PROTEIN (AFU_ORTHOLOGUE AFUA_6G03870)"/>
    <property type="match status" value="1"/>
</dbReference>
<dbReference type="CDD" id="cd00093">
    <property type="entry name" value="HTH_XRE"/>
    <property type="match status" value="1"/>
</dbReference>
<evidence type="ECO:0000313" key="5">
    <source>
        <dbReference type="EMBL" id="BBH94628.1"/>
    </source>
</evidence>
<feature type="repeat" description="TPR" evidence="3">
    <location>
        <begin position="179"/>
        <end position="212"/>
    </location>
</feature>
<evidence type="ECO:0000256" key="3">
    <source>
        <dbReference type="PROSITE-ProRule" id="PRU00339"/>
    </source>
</evidence>
<feature type="domain" description="HTH cro/C1-type" evidence="4">
    <location>
        <begin position="2"/>
        <end position="33"/>
    </location>
</feature>
<dbReference type="Gene3D" id="1.10.260.40">
    <property type="entry name" value="lambda repressor-like DNA-binding domains"/>
    <property type="match status" value="1"/>
</dbReference>
<protein>
    <recommendedName>
        <fullName evidence="4">HTH cro/C1-type domain-containing protein</fullName>
    </recommendedName>
</protein>
<dbReference type="InterPro" id="IPR011990">
    <property type="entry name" value="TPR-like_helical_dom_sf"/>
</dbReference>
<dbReference type="Gene3D" id="1.25.40.10">
    <property type="entry name" value="Tetratricopeptide repeat domain"/>
    <property type="match status" value="2"/>
</dbReference>
<dbReference type="SUPFAM" id="SSF47413">
    <property type="entry name" value="lambda repressor-like DNA-binding domains"/>
    <property type="match status" value="1"/>
</dbReference>
<dbReference type="SUPFAM" id="SSF48452">
    <property type="entry name" value="TPR-like"/>
    <property type="match status" value="1"/>
</dbReference>
<dbReference type="GO" id="GO:0003677">
    <property type="term" value="F:DNA binding"/>
    <property type="evidence" value="ECO:0007669"/>
    <property type="project" value="InterPro"/>
</dbReference>
<keyword evidence="1" id="KW-0677">Repeat</keyword>
<evidence type="ECO:0000256" key="1">
    <source>
        <dbReference type="ARBA" id="ARBA00022737"/>
    </source>
</evidence>
<proteinExistence type="predicted"/>
<dbReference type="PROSITE" id="PS50005">
    <property type="entry name" value="TPR"/>
    <property type="match status" value="1"/>
</dbReference>
<reference evidence="5" key="1">
    <citation type="submission" date="2018-12" db="EMBL/GenBank/DDBJ databases">
        <title>Novel natural products biosynthetic potential of the class Ktedonobacteria.</title>
        <authorList>
            <person name="Zheng Y."/>
            <person name="Saitou A."/>
            <person name="Wang C.M."/>
            <person name="Toyoda A."/>
            <person name="Minakuchi Y."/>
            <person name="Sekiguchi Y."/>
            <person name="Ueda K."/>
            <person name="Takano H."/>
            <person name="Sakai Y."/>
            <person name="Yokota A."/>
            <person name="Yabe S."/>
        </authorList>
    </citation>
    <scope>NUCLEOTIDE SEQUENCE</scope>
    <source>
        <strain evidence="5">A3-2</strain>
    </source>
</reference>
<keyword evidence="2 3" id="KW-0802">TPR repeat</keyword>
<dbReference type="Pfam" id="PF01381">
    <property type="entry name" value="HTH_3"/>
    <property type="match status" value="1"/>
</dbReference>
<name>A0A455T3W9_9CHLR</name>
<dbReference type="PROSITE" id="PS50943">
    <property type="entry name" value="HTH_CROC1"/>
    <property type="match status" value="1"/>
</dbReference>
<dbReference type="InterPro" id="IPR010982">
    <property type="entry name" value="Lambda_DNA-bd_dom_sf"/>
</dbReference>
<dbReference type="InterPro" id="IPR001387">
    <property type="entry name" value="Cro/C1-type_HTH"/>
</dbReference>